<sequence>MSRVDTPSREGGPSLAADGVNGPPPTDVAVPPTGDAAGLPPIVADAASPIDTSAASEGPAAPSAPDATLDPPPPPPPAPAASGGGANTLVTNILTGAVAGVVGQSTVFPMYVLKTAVQNAARPTTIVAAARKVLRKQGLRGLYRGLPPALVGVAPEKAIKLSMNDFFRSRLADPDTGTVSLASSVLAGAGAGLCQVVATCPMEMLMITMMTRAAEDGRKPKSLTHLVRELGLPGLYRGTLATLARDVPFSMVFFSMNAAVKERLADDNGSVSIGRVFLAGITAGSTAAALSTPMDVIKTRLQADVGGGGSRPPPPPPPPPPPTGGAAPAGVPPTATATAPRPSPAASSPSAAAAVAARQPYRGIADCMRRVVQEEGVRALFKGVEARVMIISPLFGITLLFYEAQRRLLAAKGSS</sequence>
<feature type="compositionally biased region" description="Low complexity" evidence="12">
    <location>
        <begin position="53"/>
        <end position="69"/>
    </location>
</feature>
<evidence type="ECO:0000313" key="13">
    <source>
        <dbReference type="EMBL" id="OSX70877.1"/>
    </source>
</evidence>
<dbReference type="PANTHER" id="PTHR45678:SF15">
    <property type="entry name" value="MITOCHONDRIAL SUBSTRATE CARRIER FAMILY PROTEIN X"/>
    <property type="match status" value="1"/>
</dbReference>
<dbReference type="InterPro" id="IPR023395">
    <property type="entry name" value="MCP_dom_sf"/>
</dbReference>
<dbReference type="SUPFAM" id="SSF103506">
    <property type="entry name" value="Mitochondrial carrier"/>
    <property type="match status" value="1"/>
</dbReference>
<keyword evidence="5" id="KW-0677">Repeat</keyword>
<name>A0A1X6NQM0_PORUM</name>
<comment type="similarity">
    <text evidence="2 11">Belongs to the mitochondrial carrier (TC 2.A.29) family.</text>
</comment>
<dbReference type="InterPro" id="IPR018108">
    <property type="entry name" value="MCP_transmembrane"/>
</dbReference>
<feature type="repeat" description="Solcar" evidence="10">
    <location>
        <begin position="271"/>
        <end position="408"/>
    </location>
</feature>
<evidence type="ECO:0000256" key="7">
    <source>
        <dbReference type="ARBA" id="ARBA00022989"/>
    </source>
</evidence>
<dbReference type="Pfam" id="PF00153">
    <property type="entry name" value="Mito_carr"/>
    <property type="match status" value="4"/>
</dbReference>
<dbReference type="Proteomes" id="UP000218209">
    <property type="component" value="Unassembled WGS sequence"/>
</dbReference>
<dbReference type="PANTHER" id="PTHR45678">
    <property type="entry name" value="MITOCHONDRIAL 2-OXODICARBOXYLATE CARRIER 1-RELATED"/>
    <property type="match status" value="1"/>
</dbReference>
<keyword evidence="6" id="KW-0999">Mitochondrion inner membrane</keyword>
<dbReference type="InterPro" id="IPR002067">
    <property type="entry name" value="MCP"/>
</dbReference>
<evidence type="ECO:0000256" key="3">
    <source>
        <dbReference type="ARBA" id="ARBA00022448"/>
    </source>
</evidence>
<dbReference type="GO" id="GO:0022857">
    <property type="term" value="F:transmembrane transporter activity"/>
    <property type="evidence" value="ECO:0007669"/>
    <property type="project" value="TreeGrafter"/>
</dbReference>
<feature type="compositionally biased region" description="Pro residues" evidence="12">
    <location>
        <begin position="70"/>
        <end position="79"/>
    </location>
</feature>
<feature type="repeat" description="Solcar" evidence="10">
    <location>
        <begin position="87"/>
        <end position="170"/>
    </location>
</feature>
<dbReference type="EMBL" id="KV919195">
    <property type="protein sequence ID" value="OSX70877.1"/>
    <property type="molecule type" value="Genomic_DNA"/>
</dbReference>
<gene>
    <name evidence="13" type="ORF">BU14_0645s0002</name>
</gene>
<feature type="repeat" description="Solcar" evidence="10">
    <location>
        <begin position="179"/>
        <end position="263"/>
    </location>
</feature>
<keyword evidence="14" id="KW-1185">Reference proteome</keyword>
<feature type="compositionally biased region" description="Pro residues" evidence="12">
    <location>
        <begin position="311"/>
        <end position="323"/>
    </location>
</feature>
<dbReference type="PRINTS" id="PR00926">
    <property type="entry name" value="MITOCARRIER"/>
</dbReference>
<evidence type="ECO:0000256" key="2">
    <source>
        <dbReference type="ARBA" id="ARBA00006375"/>
    </source>
</evidence>
<reference evidence="13 14" key="1">
    <citation type="submission" date="2017-03" db="EMBL/GenBank/DDBJ databases">
        <title>WGS assembly of Porphyra umbilicalis.</title>
        <authorList>
            <person name="Brawley S.H."/>
            <person name="Blouin N.A."/>
            <person name="Ficko-Blean E."/>
            <person name="Wheeler G.L."/>
            <person name="Lohr M."/>
            <person name="Goodson H.V."/>
            <person name="Jenkins J.W."/>
            <person name="Blaby-Haas C.E."/>
            <person name="Helliwell K.E."/>
            <person name="Chan C."/>
            <person name="Marriage T."/>
            <person name="Bhattacharya D."/>
            <person name="Klein A.S."/>
            <person name="Badis Y."/>
            <person name="Brodie J."/>
            <person name="Cao Y."/>
            <person name="Collen J."/>
            <person name="Dittami S.M."/>
            <person name="Gachon C.M."/>
            <person name="Green B.R."/>
            <person name="Karpowicz S."/>
            <person name="Kim J.W."/>
            <person name="Kudahl U."/>
            <person name="Lin S."/>
            <person name="Michel G."/>
            <person name="Mittag M."/>
            <person name="Olson B.J."/>
            <person name="Pangilinan J."/>
            <person name="Peng Y."/>
            <person name="Qiu H."/>
            <person name="Shu S."/>
            <person name="Singer J.T."/>
            <person name="Smith A.G."/>
            <person name="Sprecher B.N."/>
            <person name="Wagner V."/>
            <person name="Wang W."/>
            <person name="Wang Z.-Y."/>
            <person name="Yan J."/>
            <person name="Yarish C."/>
            <person name="Zoeuner-Riek S."/>
            <person name="Zhuang Y."/>
            <person name="Zou Y."/>
            <person name="Lindquist E.A."/>
            <person name="Grimwood J."/>
            <person name="Barry K."/>
            <person name="Rokhsar D.S."/>
            <person name="Schmutz J."/>
            <person name="Stiller J.W."/>
            <person name="Grossman A.R."/>
            <person name="Prochnik S.E."/>
        </authorList>
    </citation>
    <scope>NUCLEOTIDE SEQUENCE [LARGE SCALE GENOMIC DNA]</scope>
    <source>
        <strain evidence="13">4086291</strain>
    </source>
</reference>
<evidence type="ECO:0000256" key="5">
    <source>
        <dbReference type="ARBA" id="ARBA00022737"/>
    </source>
</evidence>
<evidence type="ECO:0000256" key="4">
    <source>
        <dbReference type="ARBA" id="ARBA00022692"/>
    </source>
</evidence>
<keyword evidence="4 10" id="KW-0812">Transmembrane</keyword>
<dbReference type="AlphaFoldDB" id="A0A1X6NQM0"/>
<dbReference type="InterPro" id="IPR051028">
    <property type="entry name" value="Mito_Solute_Carrier"/>
</dbReference>
<evidence type="ECO:0000256" key="8">
    <source>
        <dbReference type="ARBA" id="ARBA00023128"/>
    </source>
</evidence>
<comment type="subcellular location">
    <subcellularLocation>
        <location evidence="1">Mitochondrion inner membrane</location>
        <topology evidence="1">Multi-pass membrane protein</topology>
    </subcellularLocation>
</comment>
<evidence type="ECO:0000256" key="11">
    <source>
        <dbReference type="RuleBase" id="RU000488"/>
    </source>
</evidence>
<dbReference type="Gene3D" id="1.50.40.10">
    <property type="entry name" value="Mitochondrial carrier domain"/>
    <property type="match status" value="1"/>
</dbReference>
<proteinExistence type="inferred from homology"/>
<organism evidence="13 14">
    <name type="scientific">Porphyra umbilicalis</name>
    <name type="common">Purple laver</name>
    <name type="synonym">Red alga</name>
    <dbReference type="NCBI Taxonomy" id="2786"/>
    <lineage>
        <taxon>Eukaryota</taxon>
        <taxon>Rhodophyta</taxon>
        <taxon>Bangiophyceae</taxon>
        <taxon>Bangiales</taxon>
        <taxon>Bangiaceae</taxon>
        <taxon>Porphyra</taxon>
    </lineage>
</organism>
<feature type="compositionally biased region" description="Low complexity" evidence="12">
    <location>
        <begin position="324"/>
        <end position="351"/>
    </location>
</feature>
<dbReference type="OrthoDB" id="2161at2759"/>
<dbReference type="PROSITE" id="PS50920">
    <property type="entry name" value="SOLCAR"/>
    <property type="match status" value="3"/>
</dbReference>
<evidence type="ECO:0000313" key="14">
    <source>
        <dbReference type="Proteomes" id="UP000218209"/>
    </source>
</evidence>
<keyword evidence="9 10" id="KW-0472">Membrane</keyword>
<feature type="region of interest" description="Disordered" evidence="12">
    <location>
        <begin position="1"/>
        <end position="84"/>
    </location>
</feature>
<feature type="region of interest" description="Disordered" evidence="12">
    <location>
        <begin position="303"/>
        <end position="351"/>
    </location>
</feature>
<protein>
    <submittedName>
        <fullName evidence="13">Uncharacterized protein</fullName>
    </submittedName>
</protein>
<keyword evidence="8" id="KW-0496">Mitochondrion</keyword>
<evidence type="ECO:0000256" key="6">
    <source>
        <dbReference type="ARBA" id="ARBA00022792"/>
    </source>
</evidence>
<keyword evidence="3 11" id="KW-0813">Transport</keyword>
<evidence type="ECO:0000256" key="9">
    <source>
        <dbReference type="ARBA" id="ARBA00023136"/>
    </source>
</evidence>
<evidence type="ECO:0000256" key="10">
    <source>
        <dbReference type="PROSITE-ProRule" id="PRU00282"/>
    </source>
</evidence>
<accession>A0A1X6NQM0</accession>
<keyword evidence="7" id="KW-1133">Transmembrane helix</keyword>
<evidence type="ECO:0000256" key="12">
    <source>
        <dbReference type="SAM" id="MobiDB-lite"/>
    </source>
</evidence>
<evidence type="ECO:0000256" key="1">
    <source>
        <dbReference type="ARBA" id="ARBA00004448"/>
    </source>
</evidence>
<dbReference type="GO" id="GO:0005743">
    <property type="term" value="C:mitochondrial inner membrane"/>
    <property type="evidence" value="ECO:0007669"/>
    <property type="project" value="UniProtKB-SubCell"/>
</dbReference>